<organism evidence="1 2">
    <name type="scientific">Caballeronia udeis</name>
    <dbReference type="NCBI Taxonomy" id="1232866"/>
    <lineage>
        <taxon>Bacteria</taxon>
        <taxon>Pseudomonadati</taxon>
        <taxon>Pseudomonadota</taxon>
        <taxon>Betaproteobacteria</taxon>
        <taxon>Burkholderiales</taxon>
        <taxon>Burkholderiaceae</taxon>
        <taxon>Caballeronia</taxon>
    </lineage>
</organism>
<comment type="caution">
    <text evidence="1">The sequence shown here is derived from an EMBL/GenBank/DDBJ whole genome shotgun (WGS) entry which is preliminary data.</text>
</comment>
<dbReference type="Proteomes" id="UP001620514">
    <property type="component" value="Unassembled WGS sequence"/>
</dbReference>
<gene>
    <name evidence="1" type="ORF">ABH943_008817</name>
</gene>
<protein>
    <submittedName>
        <fullName evidence="1">Uncharacterized protein</fullName>
    </submittedName>
</protein>
<proteinExistence type="predicted"/>
<evidence type="ECO:0000313" key="2">
    <source>
        <dbReference type="Proteomes" id="UP001620514"/>
    </source>
</evidence>
<reference evidence="1 2" key="1">
    <citation type="submission" date="2024-10" db="EMBL/GenBank/DDBJ databases">
        <authorList>
            <person name="Deangelis K."/>
            <person name="Huntemann M."/>
            <person name="Clum A."/>
            <person name="Wang J."/>
            <person name="Palaniappan K."/>
            <person name="Ritter S."/>
            <person name="Chen I.-M."/>
            <person name="Stamatis D."/>
            <person name="Reddy T."/>
            <person name="O'Malley R."/>
            <person name="Daum C."/>
            <person name="Ng V."/>
            <person name="Ivanova N."/>
            <person name="Kyrpides N."/>
            <person name="Woyke T."/>
        </authorList>
    </citation>
    <scope>NUCLEOTIDE SEQUENCE [LARGE SCALE GENOMIC DNA]</scope>
    <source>
        <strain evidence="1 2">GAS97</strain>
    </source>
</reference>
<name>A0ABW8MYF0_9BURK</name>
<feature type="non-terminal residue" evidence="1">
    <location>
        <position position="1"/>
    </location>
</feature>
<accession>A0ABW8MYF0</accession>
<reference evidence="1 2" key="2">
    <citation type="submission" date="2024-11" db="EMBL/GenBank/DDBJ databases">
        <title>Using genomics to understand microbial adaptation to soil warming.</title>
        <authorList>
            <person name="Deangelis K.M. PhD."/>
        </authorList>
    </citation>
    <scope>NUCLEOTIDE SEQUENCE [LARGE SCALE GENOMIC DNA]</scope>
    <source>
        <strain evidence="1 2">GAS97</strain>
    </source>
</reference>
<evidence type="ECO:0000313" key="1">
    <source>
        <dbReference type="EMBL" id="MFK4448773.1"/>
    </source>
</evidence>
<keyword evidence="2" id="KW-1185">Reference proteome</keyword>
<dbReference type="EMBL" id="JBIYDN010000061">
    <property type="protein sequence ID" value="MFK4448773.1"/>
    <property type="molecule type" value="Genomic_DNA"/>
</dbReference>
<sequence length="26" mass="2866">HPLDLVVTTTKVNSMSMKLTAPFTSF</sequence>